<dbReference type="AlphaFoldDB" id="A0A0S2HUT0"/>
<dbReference type="Proteomes" id="UP000064893">
    <property type="component" value="Chromosome"/>
</dbReference>
<reference evidence="1 2" key="1">
    <citation type="submission" date="2015-11" db="EMBL/GenBank/DDBJ databases">
        <title>Description and complete genome sequence of a novel strain predominating in hypersaline microbial mats and representing a new family of the Bacteriodetes phylum.</title>
        <authorList>
            <person name="Spring S."/>
            <person name="Bunk B."/>
            <person name="Sproer C."/>
            <person name="Klenk H.-P."/>
        </authorList>
    </citation>
    <scope>NUCLEOTIDE SEQUENCE [LARGE SCALE GENOMIC DNA]</scope>
    <source>
        <strain evidence="1 2">L21-Spi-D4</strain>
    </source>
</reference>
<protein>
    <submittedName>
        <fullName evidence="1">Uncharacterized protein</fullName>
    </submittedName>
</protein>
<dbReference type="RefSeq" id="WP_057951436.1">
    <property type="nucleotide sequence ID" value="NZ_CP013118.1"/>
</dbReference>
<name>A0A0S2HUT0_9BACT</name>
<evidence type="ECO:0000313" key="2">
    <source>
        <dbReference type="Proteomes" id="UP000064893"/>
    </source>
</evidence>
<dbReference type="EMBL" id="CP013118">
    <property type="protein sequence ID" value="ALO13810.1"/>
    <property type="molecule type" value="Genomic_DNA"/>
</dbReference>
<proteinExistence type="predicted"/>
<dbReference type="KEGG" id="blq:L21SP5_00128"/>
<sequence length="331" mass="37100">MEEGESTVINNLIENIITDLRDGNLGGLTEIDLLDYCEIDAMGGVTIRDWRTLDFGNDNVFDVSLTLHSVREDEEANFIDITTFEEDEYHRNYLTIDEICYTVSFDYKNRGGVGLEMAVPLAQKEKFKDYLLGGLIAQISVNADSALNAGESWNPDDYACNNAVRAFLYYQKNDAILFPVTHPEYPNSIYGSGLESVAGPTILKGEISWDGKANMIYDDLGTGNLANSFEEIVKNSTQTWKVFFEEIQSSANSGEIIVGVKKEPDHGHVVVFMPESLYNGTNEAIIIGEERGVIKPIALEAGNDVKEIKPFIGEENDITRTTNQYRYYKYK</sequence>
<dbReference type="Gene3D" id="3.90.1720.10">
    <property type="entry name" value="endopeptidase domain like (from Nostoc punctiforme)"/>
    <property type="match status" value="1"/>
</dbReference>
<gene>
    <name evidence="1" type="ORF">L21SP5_00128</name>
</gene>
<organism evidence="1 2">
    <name type="scientific">Salinivirga cyanobacteriivorans</name>
    <dbReference type="NCBI Taxonomy" id="1307839"/>
    <lineage>
        <taxon>Bacteria</taxon>
        <taxon>Pseudomonadati</taxon>
        <taxon>Bacteroidota</taxon>
        <taxon>Bacteroidia</taxon>
        <taxon>Bacteroidales</taxon>
        <taxon>Salinivirgaceae</taxon>
        <taxon>Salinivirga</taxon>
    </lineage>
</organism>
<evidence type="ECO:0000313" key="1">
    <source>
        <dbReference type="EMBL" id="ALO13810.1"/>
    </source>
</evidence>
<accession>A0A0S2HUT0</accession>
<keyword evidence="2" id="KW-1185">Reference proteome</keyword>
<dbReference type="OrthoDB" id="1129115at2"/>